<feature type="compositionally biased region" description="Basic and acidic residues" evidence="4">
    <location>
        <begin position="36"/>
        <end position="51"/>
    </location>
</feature>
<gene>
    <name evidence="5" type="ORF">MSZNOR_0813</name>
</gene>
<evidence type="ECO:0000313" key="5">
    <source>
        <dbReference type="EMBL" id="CAI8759340.1"/>
    </source>
</evidence>
<protein>
    <recommendedName>
        <fullName evidence="2">Poly(3-hydroxyalkanoate) polymerase subunit PhaE</fullName>
    </recommendedName>
</protein>
<comment type="pathway">
    <text evidence="1">Biopolymer metabolism; poly-(R)-3-hydroxybutanoate biosynthesis.</text>
</comment>
<name>A0ABM9HXV9_9GAMM</name>
<dbReference type="RefSeq" id="WP_026611954.1">
    <property type="nucleotide sequence ID" value="NZ_OX458333.1"/>
</dbReference>
<evidence type="ECO:0000256" key="3">
    <source>
        <dbReference type="ARBA" id="ARBA00022752"/>
    </source>
</evidence>
<sequence length="428" mass="48693">MTDTSSSPVDAWTRLWLDAQRQYWESWSAFSPKSSAEPRTKSEDTSAESREAPSTSPNWADFWLAAQRKNWEHWIELSRQAFGTRTEATATGDDKAPADLWSRLLDLWSSFWTPLIPGQPRELMARMLEANKAYFRMGEGLWKVLSASYGAAQGTENPWDALSQGIRQMHEQFGEQIRNAKDPWSGFATFWGMPLDNWRRVCSAFSIMPGDMEKAARGFGSPYGPETLHQGMVGLLSMPTIGYTREWQEELQRWALLWLDHHQALQGYALSLSGMTAKAIDLFANALSEKAQKGESIESLRGLYNLWIDASEEAYNQISTSDEFTQAQSALTNSVFAVKRQEQKMVEEILSALNMPTRRELDTSHRRVHQLQRRVWQLEQTLDESGVTELRAEIAALKRELESLRHRVPGEKSAAPVAPRRTKTKTST</sequence>
<reference evidence="5 6" key="1">
    <citation type="submission" date="2023-03" db="EMBL/GenBank/DDBJ databases">
        <authorList>
            <person name="Pearce D."/>
        </authorList>
    </citation>
    <scope>NUCLEOTIDE SEQUENCE [LARGE SCALE GENOMIC DNA]</scope>
    <source>
        <strain evidence="5">Msz</strain>
    </source>
</reference>
<proteinExistence type="predicted"/>
<evidence type="ECO:0000256" key="4">
    <source>
        <dbReference type="SAM" id="MobiDB-lite"/>
    </source>
</evidence>
<accession>A0ABM9HXV9</accession>
<keyword evidence="6" id="KW-1185">Reference proteome</keyword>
<evidence type="ECO:0000256" key="1">
    <source>
        <dbReference type="ARBA" id="ARBA00004683"/>
    </source>
</evidence>
<feature type="region of interest" description="Disordered" evidence="4">
    <location>
        <begin position="29"/>
        <end position="56"/>
    </location>
</feature>
<dbReference type="Pfam" id="PF09712">
    <property type="entry name" value="PHA_synth_III_E"/>
    <property type="match status" value="1"/>
</dbReference>
<organism evidence="5 6">
    <name type="scientific">Methylocaldum szegediense</name>
    <dbReference type="NCBI Taxonomy" id="73780"/>
    <lineage>
        <taxon>Bacteria</taxon>
        <taxon>Pseudomonadati</taxon>
        <taxon>Pseudomonadota</taxon>
        <taxon>Gammaproteobacteria</taxon>
        <taxon>Methylococcales</taxon>
        <taxon>Methylococcaceae</taxon>
        <taxon>Methylocaldum</taxon>
    </lineage>
</organism>
<evidence type="ECO:0000313" key="6">
    <source>
        <dbReference type="Proteomes" id="UP001162030"/>
    </source>
</evidence>
<evidence type="ECO:0000256" key="2">
    <source>
        <dbReference type="ARBA" id="ARBA00019066"/>
    </source>
</evidence>
<dbReference type="InterPro" id="IPR010123">
    <property type="entry name" value="PHA_synth_III_E"/>
</dbReference>
<dbReference type="NCBIfam" id="TIGR01834">
    <property type="entry name" value="PHA_synth_III_E"/>
    <property type="match status" value="1"/>
</dbReference>
<feature type="region of interest" description="Disordered" evidence="4">
    <location>
        <begin position="405"/>
        <end position="428"/>
    </location>
</feature>
<dbReference type="Proteomes" id="UP001162030">
    <property type="component" value="Chromosome"/>
</dbReference>
<keyword evidence="3" id="KW-0583">PHB biosynthesis</keyword>
<dbReference type="EMBL" id="OX458333">
    <property type="protein sequence ID" value="CAI8759340.1"/>
    <property type="molecule type" value="Genomic_DNA"/>
</dbReference>